<dbReference type="AlphaFoldDB" id="A0A6G6WHR9"/>
<gene>
    <name evidence="1" type="ORF">G5V58_19695</name>
</gene>
<accession>A0A6G6WHR9</accession>
<proteinExistence type="predicted"/>
<evidence type="ECO:0008006" key="3">
    <source>
        <dbReference type="Google" id="ProtNLM"/>
    </source>
</evidence>
<dbReference type="EMBL" id="CP049257">
    <property type="protein sequence ID" value="QIG44707.1"/>
    <property type="molecule type" value="Genomic_DNA"/>
</dbReference>
<sequence>MSTVTRLVAYVAGCAALFALALGVGRVVGPVGSDPAAAAEHDDMGAMPGMGSSGHDVGGLAASADGWTLALDAAEAAPGPQRIAFTITGADGAPLTAYDEQHERDLHLVVVRRDLTGFQHVHPTLDADTGEWSVDGVELTPGAWRVVADFVPAGGEKTVLGTDLLVPGDFAPEPLGADRRTASVDGYDVTLAGDVGDHVETVLTATVSRGGVPVSDLEPYLGAHGHLVALRDGDLGYLHVHPEDDGGAGPEVAFRTSFPSPGRYRLFLDFQHAGTVHTASFTVSVDDH</sequence>
<dbReference type="KEGG" id="nano:G5V58_19695"/>
<keyword evidence="2" id="KW-1185">Reference proteome</keyword>
<reference evidence="1 2" key="1">
    <citation type="submission" date="2020-02" db="EMBL/GenBank/DDBJ databases">
        <title>Full genome sequence of Nocardioides sp. R-3366.</title>
        <authorList>
            <person name="Im W.-T."/>
        </authorList>
    </citation>
    <scope>NUCLEOTIDE SEQUENCE [LARGE SCALE GENOMIC DNA]</scope>
    <source>
        <strain evidence="1 2">R-3366</strain>
    </source>
</reference>
<evidence type="ECO:0000313" key="1">
    <source>
        <dbReference type="EMBL" id="QIG44707.1"/>
    </source>
</evidence>
<evidence type="ECO:0000313" key="2">
    <source>
        <dbReference type="Proteomes" id="UP000502996"/>
    </source>
</evidence>
<dbReference type="RefSeq" id="WP_165236521.1">
    <property type="nucleotide sequence ID" value="NZ_CP049257.1"/>
</dbReference>
<dbReference type="Proteomes" id="UP000502996">
    <property type="component" value="Chromosome"/>
</dbReference>
<name>A0A6G6WHR9_9ACTN</name>
<organism evidence="1 2">
    <name type="scientific">Nocardioides anomalus</name>
    <dbReference type="NCBI Taxonomy" id="2712223"/>
    <lineage>
        <taxon>Bacteria</taxon>
        <taxon>Bacillati</taxon>
        <taxon>Actinomycetota</taxon>
        <taxon>Actinomycetes</taxon>
        <taxon>Propionibacteriales</taxon>
        <taxon>Nocardioidaceae</taxon>
        <taxon>Nocardioides</taxon>
    </lineage>
</organism>
<protein>
    <recommendedName>
        <fullName evidence="3">Heavy-metal-associated domain-containing protein</fullName>
    </recommendedName>
</protein>